<dbReference type="EMBL" id="JAGGLB010000024">
    <property type="protein sequence ID" value="MBP1994251.1"/>
    <property type="molecule type" value="Genomic_DNA"/>
</dbReference>
<dbReference type="InterPro" id="IPR050490">
    <property type="entry name" value="Bact_solute-bd_prot1"/>
</dbReference>
<dbReference type="PANTHER" id="PTHR43649">
    <property type="entry name" value="ARABINOSE-BINDING PROTEIN-RELATED"/>
    <property type="match status" value="1"/>
</dbReference>
<comment type="caution">
    <text evidence="1">The sequence shown here is derived from an EMBL/GenBank/DDBJ whole genome shotgun (WGS) entry which is preliminary data.</text>
</comment>
<dbReference type="Proteomes" id="UP001519287">
    <property type="component" value="Unassembled WGS sequence"/>
</dbReference>
<evidence type="ECO:0000313" key="2">
    <source>
        <dbReference type="Proteomes" id="UP001519287"/>
    </source>
</evidence>
<keyword evidence="2" id="KW-1185">Reference proteome</keyword>
<reference evidence="1 2" key="1">
    <citation type="submission" date="2021-03" db="EMBL/GenBank/DDBJ databases">
        <title>Genomic Encyclopedia of Type Strains, Phase IV (KMG-IV): sequencing the most valuable type-strain genomes for metagenomic binning, comparative biology and taxonomic classification.</title>
        <authorList>
            <person name="Goeker M."/>
        </authorList>
    </citation>
    <scope>NUCLEOTIDE SEQUENCE [LARGE SCALE GENOMIC DNA]</scope>
    <source>
        <strain evidence="1 2">DSM 26048</strain>
    </source>
</reference>
<organism evidence="1 2">
    <name type="scientific">Paenibacillus eucommiae</name>
    <dbReference type="NCBI Taxonomy" id="1355755"/>
    <lineage>
        <taxon>Bacteria</taxon>
        <taxon>Bacillati</taxon>
        <taxon>Bacillota</taxon>
        <taxon>Bacilli</taxon>
        <taxon>Bacillales</taxon>
        <taxon>Paenibacillaceae</taxon>
        <taxon>Paenibacillus</taxon>
    </lineage>
</organism>
<dbReference type="PANTHER" id="PTHR43649:SF12">
    <property type="entry name" value="DIACETYLCHITOBIOSE BINDING PROTEIN DASA"/>
    <property type="match status" value="1"/>
</dbReference>
<dbReference type="Gene3D" id="3.40.190.10">
    <property type="entry name" value="Periplasmic binding protein-like II"/>
    <property type="match status" value="2"/>
</dbReference>
<accession>A0ABS4J321</accession>
<gene>
    <name evidence="1" type="ORF">J2Z66_005887</name>
</gene>
<evidence type="ECO:0000313" key="1">
    <source>
        <dbReference type="EMBL" id="MBP1994251.1"/>
    </source>
</evidence>
<dbReference type="RefSeq" id="WP_209976097.1">
    <property type="nucleotide sequence ID" value="NZ_JAGGLB010000024.1"/>
</dbReference>
<sequence>MRLSFLLLLLILLIFTLPSVKHTSVKDGSLVFERGTTLQGQPLALKAFSPYPPDVSSEWSRLMLWTEYERKSGIHIDWELVPVNNLIDRRDLVLAGEDLPDFFYASQFTILDLMKYGEAGILIPLEDLIAKEAPNFSRLLEQYPEWRKAITMPDGHIFALPQLFDPSFVSLLAAQKLWIKRDWLERLGVSFPQDIEQFRNLLKLIKTTDLNENGVLDETPFLFQEISTLVNYLRGAWGLGNRGSTHLYVDIEPLTNELRFIPADPKYKELLQYIHSLYAEGLIGKEVFSLSNNEFVLKAEQGKLGAFIGVGPTAFNGKGYEGSEVLAGPYGDRLYSLAYPSVVMPGSFAITSHNLHPEETLRWADYFFGDEGNRMFFMGFENITYQTKEDGELAYLDHIVHPSEGMNINQTVGGYLVWPGTAYPGIVRSATFKGAEGTKEAVAAAEKIKPFMPVEIWPQFVYTKDEADQMNALLPNLSSYLYEMQIKFVSGDVPFTEWDEYLRTLDRLGLPHFMELYKRAYERYKHTG</sequence>
<name>A0ABS4J321_9BACL</name>
<proteinExistence type="predicted"/>
<dbReference type="SUPFAM" id="SSF53850">
    <property type="entry name" value="Periplasmic binding protein-like II"/>
    <property type="match status" value="1"/>
</dbReference>
<protein>
    <submittedName>
        <fullName evidence="1">Aldouronate transport system substrate-binding protein</fullName>
    </submittedName>
</protein>